<reference evidence="1" key="1">
    <citation type="submission" date="2013-07" db="EMBL/GenBank/DDBJ databases">
        <authorList>
            <person name="McIlroy S."/>
        </authorList>
    </citation>
    <scope>NUCLEOTIDE SEQUENCE [LARGE SCALE GENOMIC DNA]</scope>
    <source>
        <strain evidence="1">Run_A_D11</strain>
    </source>
</reference>
<comment type="caution">
    <text evidence="1">The sequence shown here is derived from an EMBL/GenBank/DDBJ whole genome shotgun (WGS) entry which is preliminary data.</text>
</comment>
<evidence type="ECO:0008006" key="3">
    <source>
        <dbReference type="Google" id="ProtNLM"/>
    </source>
</evidence>
<accession>W6ME21</accession>
<reference evidence="1" key="2">
    <citation type="submission" date="2014-03" db="EMBL/GenBank/DDBJ databases">
        <title>Candidatus Competibacter-lineage genomes retrieved from metagenomes reveal functional metabolic diversity.</title>
        <authorList>
            <person name="McIlroy S.J."/>
            <person name="Albertsen M."/>
            <person name="Andresen E.K."/>
            <person name="Saunders A.M."/>
            <person name="Kristiansen R."/>
            <person name="Stokholm-Bjerregaard M."/>
            <person name="Nielsen K.L."/>
            <person name="Nielsen P.H."/>
        </authorList>
    </citation>
    <scope>NUCLEOTIDE SEQUENCE</scope>
    <source>
        <strain evidence="1">Run_A_D11</strain>
    </source>
</reference>
<dbReference type="Gene3D" id="3.60.60.10">
    <property type="entry name" value="Penicillin V Acylase, Chain A"/>
    <property type="match status" value="1"/>
</dbReference>
<dbReference type="OrthoDB" id="4380123at2"/>
<dbReference type="PANTHER" id="PTHR17985:SF8">
    <property type="entry name" value="TRANSPORT AND GOLGI ORGANIZATION PROTEIN 2 HOMOLOG"/>
    <property type="match status" value="1"/>
</dbReference>
<name>W6ME21_9GAMM</name>
<gene>
    <name evidence="1" type="ORF">BN873_70001</name>
</gene>
<dbReference type="Proteomes" id="UP000035760">
    <property type="component" value="Unassembled WGS sequence"/>
</dbReference>
<dbReference type="PANTHER" id="PTHR17985">
    <property type="entry name" value="SER/THR-RICH PROTEIN T10 IN DGCR REGION"/>
    <property type="match status" value="1"/>
</dbReference>
<proteinExistence type="predicted"/>
<dbReference type="Pfam" id="PF05742">
    <property type="entry name" value="TANGO2"/>
    <property type="match status" value="1"/>
</dbReference>
<organism evidence="1 2">
    <name type="scientific">Candidatus Competibacter denitrificans Run_A_D11</name>
    <dbReference type="NCBI Taxonomy" id="1400863"/>
    <lineage>
        <taxon>Bacteria</taxon>
        <taxon>Pseudomonadati</taxon>
        <taxon>Pseudomonadota</taxon>
        <taxon>Gammaproteobacteria</taxon>
        <taxon>Candidatus Competibacteraceae</taxon>
        <taxon>Candidatus Competibacter</taxon>
    </lineage>
</organism>
<dbReference type="EMBL" id="CBTJ020000080">
    <property type="protein sequence ID" value="CDI03853.1"/>
    <property type="molecule type" value="Genomic_DNA"/>
</dbReference>
<evidence type="ECO:0000313" key="2">
    <source>
        <dbReference type="Proteomes" id="UP000035760"/>
    </source>
</evidence>
<sequence>MCLILIAYRYQPGYPLLIAANRDEFYNRPTEPLAQWQDTPHIIAGRDIQGGGTWLGITTTGRFAALTNYRDPSRLTPNAPSRGQLVSDYLRCTEPARQYLDRVVERANLYNGFNLLLGDSEGLFYYANYEGRPRELKPGLYGLSNHFLDTPWPKVERARTALRQILDQHAEPIPEDLLGLLRDQEPAPDHQLPDTGIPLEWERWLSPIFITAPGYGTRASTALCVQDSGRVRLVEITWPEHSQRQFQIEWPPLKLGIGHSP</sequence>
<dbReference type="RefSeq" id="WP_048675124.1">
    <property type="nucleotide sequence ID" value="NZ_CBTJ020000080.1"/>
</dbReference>
<protein>
    <recommendedName>
        <fullName evidence="3">NRDE family protein</fullName>
    </recommendedName>
</protein>
<evidence type="ECO:0000313" key="1">
    <source>
        <dbReference type="EMBL" id="CDI03853.1"/>
    </source>
</evidence>
<dbReference type="InterPro" id="IPR008551">
    <property type="entry name" value="TANGO2"/>
</dbReference>
<dbReference type="AlphaFoldDB" id="W6ME21"/>
<keyword evidence="2" id="KW-1185">Reference proteome</keyword>